<accession>M0IRQ4</accession>
<evidence type="ECO:0000313" key="7">
    <source>
        <dbReference type="Proteomes" id="UP000299011"/>
    </source>
</evidence>
<feature type="region of interest" description="Disordered" evidence="1">
    <location>
        <begin position="47"/>
        <end position="70"/>
    </location>
</feature>
<name>M0IRQ4_HALMT</name>
<dbReference type="Proteomes" id="UP000011603">
    <property type="component" value="Unassembled WGS sequence"/>
</dbReference>
<dbReference type="EMBL" id="CP007551">
    <property type="protein sequence ID" value="AHZ23358.1"/>
    <property type="molecule type" value="Genomic_DNA"/>
</dbReference>
<sequence length="70" mass="8219">MSTNIRPTYEPQRQPNRQSTSRATETTETDSWVARCQQQFNASRTERIHNLVDRENQSIPRMRRDAPASD</sequence>
<evidence type="ECO:0000313" key="2">
    <source>
        <dbReference type="EMBL" id="AHZ23358.1"/>
    </source>
</evidence>
<evidence type="ECO:0000313" key="3">
    <source>
        <dbReference type="EMBL" id="ELZ99526.1"/>
    </source>
</evidence>
<keyword evidence="5" id="KW-1185">Reference proteome</keyword>
<reference evidence="3 5" key="1">
    <citation type="journal article" date="2014" name="PLoS Genet.">
        <title>Phylogenetically driven sequencing of extremely halophilic archaea reveals strategies for static and dynamic osmo-response.</title>
        <authorList>
            <person name="Becker E.A."/>
            <person name="Seitzer P.M."/>
            <person name="Tritt A."/>
            <person name="Larsen D."/>
            <person name="Krusor M."/>
            <person name="Yao A.I."/>
            <person name="Wu D."/>
            <person name="Madern D."/>
            <person name="Eisen J.A."/>
            <person name="Darling A.E."/>
            <person name="Facciotti M.T."/>
        </authorList>
    </citation>
    <scope>NUCLEOTIDE SEQUENCE [LARGE SCALE GENOMIC DNA]</scope>
    <source>
        <strain evidence="3">ATCC 33500</strain>
        <strain evidence="5">ATCC 33500 / DSM 1411 / JCM 8866 / NBRC 14739 / NCIMB 2177 / R-4</strain>
    </source>
</reference>
<protein>
    <submittedName>
        <fullName evidence="3">Uncharacterized protein</fullName>
    </submittedName>
</protein>
<evidence type="ECO:0000313" key="4">
    <source>
        <dbReference type="EMBL" id="QCQ73790.1"/>
    </source>
</evidence>
<organism evidence="3 5">
    <name type="scientific">Haloferax mediterranei (strain ATCC 33500 / DSM 1411 / JCM 8866 / NBRC 14739 / NCIMB 2177 / R-4)</name>
    <name type="common">Halobacterium mediterranei</name>
    <dbReference type="NCBI Taxonomy" id="523841"/>
    <lineage>
        <taxon>Archaea</taxon>
        <taxon>Methanobacteriati</taxon>
        <taxon>Methanobacteriota</taxon>
        <taxon>Stenosarchaea group</taxon>
        <taxon>Halobacteria</taxon>
        <taxon>Halobacteriales</taxon>
        <taxon>Haloferacaceae</taxon>
        <taxon>Haloferax</taxon>
    </lineage>
</organism>
<dbReference type="EMBL" id="CP039139">
    <property type="protein sequence ID" value="QCQ73790.1"/>
    <property type="molecule type" value="Genomic_DNA"/>
</dbReference>
<dbReference type="Proteomes" id="UP000027075">
    <property type="component" value="Chromosome"/>
</dbReference>
<dbReference type="EMBL" id="AOLO01000011">
    <property type="protein sequence ID" value="ELZ99526.1"/>
    <property type="molecule type" value="Genomic_DNA"/>
</dbReference>
<dbReference type="RefSeq" id="WP_004059703.1">
    <property type="nucleotide sequence ID" value="NC_017941.2"/>
</dbReference>
<dbReference type="GeneID" id="40154794"/>
<gene>
    <name evidence="2" type="ORF">BM92_12240</name>
    <name evidence="3" type="ORF">C439_13269</name>
    <name evidence="4" type="ORF">E6P09_00215</name>
</gene>
<dbReference type="AlphaFoldDB" id="M0IRQ4"/>
<evidence type="ECO:0000313" key="5">
    <source>
        <dbReference type="Proteomes" id="UP000011603"/>
    </source>
</evidence>
<dbReference type="Proteomes" id="UP000299011">
    <property type="component" value="Chromosome"/>
</dbReference>
<dbReference type="PATRIC" id="fig|523841.21.peg.2679"/>
<dbReference type="OrthoDB" id="253349at2157"/>
<feature type="region of interest" description="Disordered" evidence="1">
    <location>
        <begin position="1"/>
        <end position="34"/>
    </location>
</feature>
<proteinExistence type="predicted"/>
<reference evidence="2 6" key="2">
    <citation type="submission" date="2014-04" db="EMBL/GenBank/DDBJ databases">
        <title>Transcriptional profiles of Haloferax mediterranei on the basis of nitrogen availability.</title>
        <authorList>
            <person name="Bautista V."/>
        </authorList>
    </citation>
    <scope>NUCLEOTIDE SEQUENCE [LARGE SCALE GENOMIC DNA]</scope>
    <source>
        <strain evidence="2">ATCC 33500</strain>
        <strain evidence="6">ATCC 33500 / DSM 1411 / JCM 8866 / NBRC 14739 / NCIMB 2177 / R-4</strain>
    </source>
</reference>
<evidence type="ECO:0000313" key="6">
    <source>
        <dbReference type="Proteomes" id="UP000027075"/>
    </source>
</evidence>
<evidence type="ECO:0000256" key="1">
    <source>
        <dbReference type="SAM" id="MobiDB-lite"/>
    </source>
</evidence>
<reference evidence="4 7" key="3">
    <citation type="submission" date="2019-04" db="EMBL/GenBank/DDBJ databases">
        <title>Methylomes of two halophilic Archaea, Haloarcula marismortui and Haloferax mediterranei.</title>
        <authorList>
            <person name="DasSarma S."/>
            <person name="DasSarma P."/>
            <person name="DasSarma S."/>
            <person name="Fomenkov A."/>
            <person name="Vincze T."/>
            <person name="Anton B.P."/>
            <person name="Roberts R.J."/>
        </authorList>
    </citation>
    <scope>NUCLEOTIDE SEQUENCE [LARGE SCALE GENOMIC DNA]</scope>
    <source>
        <strain evidence="4">ATCC 33500</strain>
        <strain evidence="7">ATCC 33500 / DSM 1411 / JCM 8866 / NBRC 14739 / NCIMB 2177 / R-4</strain>
    </source>
</reference>